<evidence type="ECO:0000256" key="1">
    <source>
        <dbReference type="ARBA" id="ARBA00022468"/>
    </source>
</evidence>
<evidence type="ECO:0000256" key="2">
    <source>
        <dbReference type="ARBA" id="ARBA00022723"/>
    </source>
</evidence>
<protein>
    <submittedName>
        <fullName evidence="9">KLLA0E02597p</fullName>
    </submittedName>
</protein>
<feature type="domain" description="Rho-GAP" evidence="8">
    <location>
        <begin position="831"/>
        <end position="1036"/>
    </location>
</feature>
<organism evidence="9 10">
    <name type="scientific">Kluyveromyces lactis (strain ATCC 8585 / CBS 2359 / DSM 70799 / NBRC 1267 / NRRL Y-1140 / WM37)</name>
    <name type="common">Yeast</name>
    <name type="synonym">Candida sphaerica</name>
    <dbReference type="NCBI Taxonomy" id="284590"/>
    <lineage>
        <taxon>Eukaryota</taxon>
        <taxon>Fungi</taxon>
        <taxon>Dikarya</taxon>
        <taxon>Ascomycota</taxon>
        <taxon>Saccharomycotina</taxon>
        <taxon>Saccharomycetes</taxon>
        <taxon>Saccharomycetales</taxon>
        <taxon>Saccharomycetaceae</taxon>
        <taxon>Kluyveromyces</taxon>
    </lineage>
</organism>
<dbReference type="KEGG" id="kla:KLLA0_E02597g"/>
<dbReference type="SMART" id="SM00324">
    <property type="entry name" value="RhoGAP"/>
    <property type="match status" value="1"/>
</dbReference>
<keyword evidence="5" id="KW-0175">Coiled coil</keyword>
<evidence type="ECO:0000259" key="8">
    <source>
        <dbReference type="PROSITE" id="PS50238"/>
    </source>
</evidence>
<dbReference type="eggNOG" id="KOG1453">
    <property type="taxonomic scope" value="Eukaryota"/>
</dbReference>
<dbReference type="AlphaFoldDB" id="Q6CPS6"/>
<feature type="compositionally biased region" description="Basic and acidic residues" evidence="6">
    <location>
        <begin position="417"/>
        <end position="430"/>
    </location>
</feature>
<dbReference type="Pfam" id="PF00412">
    <property type="entry name" value="LIM"/>
    <property type="match status" value="2"/>
</dbReference>
<evidence type="ECO:0000313" key="9">
    <source>
        <dbReference type="EMBL" id="CAG99150.1"/>
    </source>
</evidence>
<dbReference type="PROSITE" id="PS00478">
    <property type="entry name" value="LIM_DOMAIN_1"/>
    <property type="match status" value="1"/>
</dbReference>
<dbReference type="PANTHER" id="PTHR23176">
    <property type="entry name" value="RHO/RAC/CDC GTPASE-ACTIVATING PROTEIN"/>
    <property type="match status" value="1"/>
</dbReference>
<keyword evidence="4" id="KW-0440">LIM domain</keyword>
<dbReference type="Gene3D" id="2.10.110.10">
    <property type="entry name" value="Cysteine Rich Protein"/>
    <property type="match status" value="2"/>
</dbReference>
<dbReference type="CDD" id="cd09394">
    <property type="entry name" value="LIM1_Rga"/>
    <property type="match status" value="1"/>
</dbReference>
<sequence length="1045" mass="116493">MSASPKGAAETSVCVRCTNHITMGHAYELGGNRWHTHCFSCYKCDKPLSCDSDFLVLGTSDLICFECSDSCKNCGKKIDDLAIILASSNEAYCSECFKCCKCGEKINDLRYAKTKKGLFCITCHERLLARKKYHEEKKRRLKKQLPIVPSPKLPDSSSSLDPQKMEFSSVETANNSNLNSSLDPGLELTPESNPYSVVSSIAPDRSSSRPATAELLQHNHQHADNNYSEDVINQLNQSPSPPPQKSITAPIDFSKKDAIVKSSSNSVIAQFLDDEYHDDDGNVSISTQHKDSQLDKILQNTLDNSEEDTLQISSTFNSSDNLPSSLRQNSDSSVMITRADLEQQLNDGPDSSINKTPLHSSVKSPSHGLKSPRSPELHRHAIVYATESQEDIISEQYSTSITAALNTPKARNNSIEEDSHFRTPKSDTESKPTGLGISTPKSKQKFKLSSSLAIISPRTEAVKHSNTIGIPYDSTEERPPSSTNTENASTINHSAPDHHRRTSSGAKNITRSLSFRSKNLISNLRNKTRSANSPGRSSEKDFDTHSGWGVVSTHPAIDESSSSQTTQVPRRRVSGRGQSDSTIYSHIPTDSAQQPNHIRSQSGSNKVAMFRTPPLGSANTTVHSHNKSLSIDPNNQSTIREDEKSDDDRVFTPVAKDFFEKDVKSISLQLRKLNMEVKELQLTKAQLTADIEKLKITKETLTSETEALRIEKRDLKLTTTSQESLTDDAYEVDFNGSNNALSPTRNQLPSTSNSSIAKPRFWKLFGSGNTNVRQVNPNSSKSIEISAPMLQNPNEFDDLKLFPIPYSASNDSVPRNSLSSSSSDGQTLYGSSLVARCAYERRDVPLIITTCINYIESDPEYMMAEGIYRKSGSQVIIEQYEKMFAEEEKVDFGKQNTDVHAVTSIFKRYLRKLPNPVFGYQCYESLINLIRENNLLIELPLNNSLKQPDLFTNILVKLSDILKTLPIQHLVVLKLLCNHLELIMRYQEDNLMNLHNLALVFAPGLIKDYSGEKDIVDMKERNYLIGLVLQNYREIFKVLQQKIDA</sequence>
<proteinExistence type="predicted"/>
<feature type="compositionally biased region" description="Polar residues" evidence="6">
    <location>
        <begin position="480"/>
        <end position="493"/>
    </location>
</feature>
<evidence type="ECO:0000256" key="3">
    <source>
        <dbReference type="ARBA" id="ARBA00022833"/>
    </source>
</evidence>
<feature type="domain" description="LIM zinc-binding" evidence="7">
    <location>
        <begin position="69"/>
        <end position="130"/>
    </location>
</feature>
<dbReference type="CDD" id="cd09395">
    <property type="entry name" value="LIM2_Rga"/>
    <property type="match status" value="1"/>
</dbReference>
<dbReference type="InterPro" id="IPR008936">
    <property type="entry name" value="Rho_GTPase_activation_prot"/>
</dbReference>
<dbReference type="GO" id="GO:0005933">
    <property type="term" value="C:cellular bud"/>
    <property type="evidence" value="ECO:0007669"/>
    <property type="project" value="UniProtKB-ARBA"/>
</dbReference>
<dbReference type="GO" id="GO:0007010">
    <property type="term" value="P:cytoskeleton organization"/>
    <property type="evidence" value="ECO:0007669"/>
    <property type="project" value="UniProtKB-ARBA"/>
</dbReference>
<dbReference type="SMART" id="SM00132">
    <property type="entry name" value="LIM"/>
    <property type="match status" value="2"/>
</dbReference>
<dbReference type="Pfam" id="PF00620">
    <property type="entry name" value="RhoGAP"/>
    <property type="match status" value="1"/>
</dbReference>
<dbReference type="CDD" id="cd00159">
    <property type="entry name" value="RhoGAP"/>
    <property type="match status" value="1"/>
</dbReference>
<dbReference type="eggNOG" id="KOG1704">
    <property type="taxonomic scope" value="Eukaryota"/>
</dbReference>
<dbReference type="OMA" id="RYAKTKR"/>
<feature type="region of interest" description="Disordered" evidence="6">
    <location>
        <begin position="140"/>
        <end position="211"/>
    </location>
</feature>
<feature type="compositionally biased region" description="Low complexity" evidence="6">
    <location>
        <begin position="153"/>
        <end position="162"/>
    </location>
</feature>
<feature type="region of interest" description="Disordered" evidence="6">
    <location>
        <begin position="345"/>
        <end position="376"/>
    </location>
</feature>
<feature type="region of interest" description="Disordered" evidence="6">
    <location>
        <begin position="408"/>
        <end position="443"/>
    </location>
</feature>
<feature type="compositionally biased region" description="Polar residues" evidence="6">
    <location>
        <begin position="190"/>
        <end position="199"/>
    </location>
</feature>
<dbReference type="Gene3D" id="1.10.555.10">
    <property type="entry name" value="Rho GTPase activation protein"/>
    <property type="match status" value="1"/>
</dbReference>
<dbReference type="PaxDb" id="284590-Q6CPS6"/>
<dbReference type="FunCoup" id="Q6CPS6">
    <property type="interactions" value="195"/>
</dbReference>
<feature type="region of interest" description="Disordered" evidence="6">
    <location>
        <begin position="465"/>
        <end position="646"/>
    </location>
</feature>
<dbReference type="PROSITE" id="PS50238">
    <property type="entry name" value="RHOGAP"/>
    <property type="match status" value="1"/>
</dbReference>
<feature type="compositionally biased region" description="Polar residues" evidence="6">
    <location>
        <begin position="617"/>
        <end position="638"/>
    </location>
</feature>
<evidence type="ECO:0000313" key="10">
    <source>
        <dbReference type="Proteomes" id="UP000000598"/>
    </source>
</evidence>
<dbReference type="InterPro" id="IPR001781">
    <property type="entry name" value="Znf_LIM"/>
</dbReference>
<feature type="compositionally biased region" description="Polar residues" evidence="6">
    <location>
        <begin position="559"/>
        <end position="568"/>
    </location>
</feature>
<dbReference type="GO" id="GO:0005938">
    <property type="term" value="C:cell cortex"/>
    <property type="evidence" value="ECO:0007669"/>
    <property type="project" value="UniProtKB-ARBA"/>
</dbReference>
<evidence type="ECO:0000256" key="6">
    <source>
        <dbReference type="SAM" id="MobiDB-lite"/>
    </source>
</evidence>
<evidence type="ECO:0000256" key="4">
    <source>
        <dbReference type="PROSITE-ProRule" id="PRU00125"/>
    </source>
</evidence>
<dbReference type="GO" id="GO:0007165">
    <property type="term" value="P:signal transduction"/>
    <property type="evidence" value="ECO:0007669"/>
    <property type="project" value="InterPro"/>
</dbReference>
<evidence type="ECO:0000256" key="5">
    <source>
        <dbReference type="SAM" id="Coils"/>
    </source>
</evidence>
<dbReference type="FunFam" id="2.10.110.10:FF:000123">
    <property type="entry name" value="Rho GTPase-activating protein"/>
    <property type="match status" value="1"/>
</dbReference>
<keyword evidence="2 4" id="KW-0479">Metal-binding</keyword>
<feature type="compositionally biased region" description="Polar residues" evidence="6">
    <location>
        <begin position="503"/>
        <end position="536"/>
    </location>
</feature>
<keyword evidence="1" id="KW-0343">GTPase activation</keyword>
<dbReference type="PROSITE" id="PS50023">
    <property type="entry name" value="LIM_DOMAIN_2"/>
    <property type="match status" value="1"/>
</dbReference>
<dbReference type="InterPro" id="IPR050729">
    <property type="entry name" value="Rho-GAP"/>
</dbReference>
<feature type="compositionally biased region" description="Polar residues" evidence="6">
    <location>
        <begin position="576"/>
        <end position="605"/>
    </location>
</feature>
<dbReference type="GO" id="GO:0046872">
    <property type="term" value="F:metal ion binding"/>
    <property type="evidence" value="ECO:0007669"/>
    <property type="project" value="UniProtKB-KW"/>
</dbReference>
<dbReference type="Proteomes" id="UP000000598">
    <property type="component" value="Chromosome E"/>
</dbReference>
<name>Q6CPS6_KLULA</name>
<dbReference type="GO" id="GO:0005096">
    <property type="term" value="F:GTPase activator activity"/>
    <property type="evidence" value="ECO:0007669"/>
    <property type="project" value="UniProtKB-KW"/>
</dbReference>
<keyword evidence="10" id="KW-1185">Reference proteome</keyword>
<evidence type="ECO:0000259" key="7">
    <source>
        <dbReference type="PROSITE" id="PS50023"/>
    </source>
</evidence>
<dbReference type="HOGENOM" id="CLU_003874_1_0_1"/>
<dbReference type="InterPro" id="IPR000198">
    <property type="entry name" value="RhoGAP_dom"/>
</dbReference>
<dbReference type="SUPFAM" id="SSF48350">
    <property type="entry name" value="GTPase activation domain, GAP"/>
    <property type="match status" value="1"/>
</dbReference>
<feature type="compositionally biased region" description="Polar residues" evidence="6">
    <location>
        <begin position="169"/>
        <end position="182"/>
    </location>
</feature>
<dbReference type="InParanoid" id="Q6CPS6"/>
<dbReference type="STRING" id="284590.Q6CPS6"/>
<dbReference type="EMBL" id="CR382125">
    <property type="protein sequence ID" value="CAG99150.1"/>
    <property type="molecule type" value="Genomic_DNA"/>
</dbReference>
<feature type="coiled-coil region" evidence="5">
    <location>
        <begin position="663"/>
        <end position="711"/>
    </location>
</feature>
<reference evidence="9 10" key="1">
    <citation type="journal article" date="2004" name="Nature">
        <title>Genome evolution in yeasts.</title>
        <authorList>
            <consortium name="Genolevures"/>
            <person name="Dujon B."/>
            <person name="Sherman D."/>
            <person name="Fischer G."/>
            <person name="Durrens P."/>
            <person name="Casaregola S."/>
            <person name="Lafontaine I."/>
            <person name="de Montigny J."/>
            <person name="Marck C."/>
            <person name="Neuveglise C."/>
            <person name="Talla E."/>
            <person name="Goffard N."/>
            <person name="Frangeul L."/>
            <person name="Aigle M."/>
            <person name="Anthouard V."/>
            <person name="Babour A."/>
            <person name="Barbe V."/>
            <person name="Barnay S."/>
            <person name="Blanchin S."/>
            <person name="Beckerich J.M."/>
            <person name="Beyne E."/>
            <person name="Bleykasten C."/>
            <person name="Boisrame A."/>
            <person name="Boyer J."/>
            <person name="Cattolico L."/>
            <person name="Confanioleri F."/>
            <person name="de Daruvar A."/>
            <person name="Despons L."/>
            <person name="Fabre E."/>
            <person name="Fairhead C."/>
            <person name="Ferry-Dumazet H."/>
            <person name="Groppi A."/>
            <person name="Hantraye F."/>
            <person name="Hennequin C."/>
            <person name="Jauniaux N."/>
            <person name="Joyet P."/>
            <person name="Kachouri R."/>
            <person name="Kerrest A."/>
            <person name="Koszul R."/>
            <person name="Lemaire M."/>
            <person name="Lesur I."/>
            <person name="Ma L."/>
            <person name="Muller H."/>
            <person name="Nicaud J.M."/>
            <person name="Nikolski M."/>
            <person name="Oztas S."/>
            <person name="Ozier-Kalogeropoulos O."/>
            <person name="Pellenz S."/>
            <person name="Potier S."/>
            <person name="Richard G.F."/>
            <person name="Straub M.L."/>
            <person name="Suleau A."/>
            <person name="Swennene D."/>
            <person name="Tekaia F."/>
            <person name="Wesolowski-Louvel M."/>
            <person name="Westhof E."/>
            <person name="Wirth B."/>
            <person name="Zeniou-Meyer M."/>
            <person name="Zivanovic I."/>
            <person name="Bolotin-Fukuhara M."/>
            <person name="Thierry A."/>
            <person name="Bouchier C."/>
            <person name="Caudron B."/>
            <person name="Scarpelli C."/>
            <person name="Gaillardin C."/>
            <person name="Weissenbach J."/>
            <person name="Wincker P."/>
            <person name="Souciet J.L."/>
        </authorList>
    </citation>
    <scope>NUCLEOTIDE SEQUENCE [LARGE SCALE GENOMIC DNA]</scope>
    <source>
        <strain evidence="10">ATCC 8585 / CBS 2359 / DSM 70799 / NBRC 1267 / NRRL Y-1140 / WM37</strain>
    </source>
</reference>
<dbReference type="PANTHER" id="PTHR23176:SF121">
    <property type="entry name" value="RHO-TYPE GTPASE-ACTIVATING PROTEIN 1-RELATED"/>
    <property type="match status" value="1"/>
</dbReference>
<keyword evidence="3 4" id="KW-0862">Zinc</keyword>
<gene>
    <name evidence="9" type="ORF">KLLA0_E02597g</name>
</gene>
<accession>Q6CPS6</accession>
<feature type="compositionally biased region" description="Polar residues" evidence="6">
    <location>
        <begin position="345"/>
        <end position="364"/>
    </location>
</feature>